<evidence type="ECO:0000256" key="1">
    <source>
        <dbReference type="ARBA" id="ARBA00022670"/>
    </source>
</evidence>
<dbReference type="GO" id="GO:0006508">
    <property type="term" value="P:proteolysis"/>
    <property type="evidence" value="ECO:0007669"/>
    <property type="project" value="UniProtKB-KW"/>
</dbReference>
<dbReference type="SUPFAM" id="SSF53187">
    <property type="entry name" value="Zn-dependent exopeptidases"/>
    <property type="match status" value="1"/>
</dbReference>
<evidence type="ECO:0000256" key="3">
    <source>
        <dbReference type="ARBA" id="ARBA00022801"/>
    </source>
</evidence>
<reference evidence="5" key="2">
    <citation type="journal article" date="2012" name="PLoS ONE">
        <title>A Deeply Branching Thermophilic Bacterium with an Ancient Acetyl-CoA Pathway Dominates a Subsurface Ecosystem.</title>
        <authorList>
            <person name="Takami H."/>
            <person name="Noguchi H."/>
            <person name="Takaki Y."/>
            <person name="Uchiyama I."/>
            <person name="Toyoda A."/>
            <person name="Nishi S."/>
            <person name="Chee G.-J."/>
            <person name="Arai W."/>
            <person name="Nunoura T."/>
            <person name="Itoh T."/>
            <person name="Hattori M."/>
            <person name="Takai K."/>
        </authorList>
    </citation>
    <scope>NUCLEOTIDE SEQUENCE</scope>
</reference>
<evidence type="ECO:0000256" key="2">
    <source>
        <dbReference type="ARBA" id="ARBA00022723"/>
    </source>
</evidence>
<sequence length="517" mass="57919">MKMTRKAFLELTGRAMMGAMVAPDFFHFLEAPRGFIEDILESPRVKKIHKYIEDHKEEHIAKIQRDLRQPSVSSWNMGIQEMAELMRESFKELGCKEAELVKTDGYPGVWAWYDAGAAKTISTYMMYDTQPFNEREWSSPPLAANRVKMDPFGEVIIARGAINSKGPNRMFLNACEAIIACEGKLPLNIMFTCDGEEEQGSPHFHQVLAPYISRLKTCRAHLSAGPSQNRDGFVNMYLGNKGIAYVELECHGRYWGRGPQRMPIHSSRKAILDSPVWRLVKALSTMVDETGNKILIEGYYDAIVPPTEEEVMLVNTLIARFGERALASERENVRVWMNDWSAAEAIWHLVFDTTLNINGIWAGYTGPGSATILPEKAAVKIDSRLVPNQVIDEQIALIRRHLDKHGFSDIKMTKLGGGDEWSRTSVRAPVVQAVLAVYKHYGIEPAIWPRSAGSSPQAQYTRPPLNLPACSGGLGHGGRAHAIDEYLVIEGNDRVAGLVKAEQSIVDILFAYAYWPE</sequence>
<dbReference type="Pfam" id="PF01546">
    <property type="entry name" value="Peptidase_M20"/>
    <property type="match status" value="1"/>
</dbReference>
<dbReference type="GO" id="GO:0008233">
    <property type="term" value="F:peptidase activity"/>
    <property type="evidence" value="ECO:0007669"/>
    <property type="project" value="UniProtKB-KW"/>
</dbReference>
<dbReference type="Pfam" id="PF07687">
    <property type="entry name" value="M20_dimer"/>
    <property type="match status" value="1"/>
</dbReference>
<name>H5SFF0_9BACT</name>
<keyword evidence="3" id="KW-0378">Hydrolase</keyword>
<proteinExistence type="predicted"/>
<protein>
    <submittedName>
        <fullName evidence="5">Peptidase dimerisation domain-containing protein</fullName>
    </submittedName>
</protein>
<dbReference type="PANTHER" id="PTHR43270:SF4">
    <property type="entry name" value="CARNOSINE DIPEPTIDASE 2, ISOFORM A"/>
    <property type="match status" value="1"/>
</dbReference>
<dbReference type="PANTHER" id="PTHR43270">
    <property type="entry name" value="BETA-ALA-HIS DIPEPTIDASE"/>
    <property type="match status" value="1"/>
</dbReference>
<dbReference type="GO" id="GO:0046872">
    <property type="term" value="F:metal ion binding"/>
    <property type="evidence" value="ECO:0007669"/>
    <property type="project" value="UniProtKB-KW"/>
</dbReference>
<dbReference type="Gene3D" id="3.30.70.360">
    <property type="match status" value="1"/>
</dbReference>
<dbReference type="AlphaFoldDB" id="H5SFF0"/>
<dbReference type="InterPro" id="IPR011650">
    <property type="entry name" value="Peptidase_M20_dimer"/>
</dbReference>
<accession>H5SFF0</accession>
<keyword evidence="1" id="KW-0645">Protease</keyword>
<keyword evidence="2" id="KW-0479">Metal-binding</keyword>
<dbReference type="InterPro" id="IPR051458">
    <property type="entry name" value="Cyt/Met_Dipeptidase"/>
</dbReference>
<organism evidence="5">
    <name type="scientific">uncultured Acidobacteriota bacterium</name>
    <dbReference type="NCBI Taxonomy" id="171953"/>
    <lineage>
        <taxon>Bacteria</taxon>
        <taxon>Pseudomonadati</taxon>
        <taxon>Acidobacteriota</taxon>
        <taxon>environmental samples</taxon>
    </lineage>
</organism>
<evidence type="ECO:0000259" key="4">
    <source>
        <dbReference type="Pfam" id="PF07687"/>
    </source>
</evidence>
<dbReference type="InterPro" id="IPR002933">
    <property type="entry name" value="Peptidase_M20"/>
</dbReference>
<evidence type="ECO:0000313" key="5">
    <source>
        <dbReference type="EMBL" id="BAL54886.1"/>
    </source>
</evidence>
<dbReference type="Gene3D" id="3.40.630.10">
    <property type="entry name" value="Zn peptidases"/>
    <property type="match status" value="1"/>
</dbReference>
<reference evidence="5" key="1">
    <citation type="journal article" date="2005" name="Environ. Microbiol.">
        <title>Genetic and functional properties of uncultivated thermophilic crenarchaeotes from a subsurface gold mine as revealed by analysis of genome fragments.</title>
        <authorList>
            <person name="Nunoura T."/>
            <person name="Hirayama H."/>
            <person name="Takami H."/>
            <person name="Oida H."/>
            <person name="Nishi S."/>
            <person name="Shimamura S."/>
            <person name="Suzuki Y."/>
            <person name="Inagaki F."/>
            <person name="Takai K."/>
            <person name="Nealson K.H."/>
            <person name="Horikoshi K."/>
        </authorList>
    </citation>
    <scope>NUCLEOTIDE SEQUENCE</scope>
</reference>
<gene>
    <name evidence="5" type="ORF">HGMM_F21E04C24</name>
</gene>
<dbReference type="EMBL" id="AP011702">
    <property type="protein sequence ID" value="BAL54886.1"/>
    <property type="molecule type" value="Genomic_DNA"/>
</dbReference>
<feature type="domain" description="Peptidase M20 dimerisation" evidence="4">
    <location>
        <begin position="239"/>
        <end position="406"/>
    </location>
</feature>